<keyword evidence="1" id="KW-0812">Transmembrane</keyword>
<organism evidence="2 5">
    <name type="scientific">Alteromonas australica</name>
    <dbReference type="NCBI Taxonomy" id="589873"/>
    <lineage>
        <taxon>Bacteria</taxon>
        <taxon>Pseudomonadati</taxon>
        <taxon>Pseudomonadota</taxon>
        <taxon>Gammaproteobacteria</taxon>
        <taxon>Alteromonadales</taxon>
        <taxon>Alteromonadaceae</taxon>
        <taxon>Alteromonas/Salinimonas group</taxon>
        <taxon>Alteromonas</taxon>
    </lineage>
</organism>
<evidence type="ECO:0000313" key="4">
    <source>
        <dbReference type="EMBL" id="HBU49744.1"/>
    </source>
</evidence>
<dbReference type="KEGG" id="aal:EP13_02145"/>
<keyword evidence="1" id="KW-1133">Transmembrane helix</keyword>
<dbReference type="InterPro" id="IPR021367">
    <property type="entry name" value="DUF2982"/>
</dbReference>
<dbReference type="AlphaFoldDB" id="A0A075NSQ8"/>
<dbReference type="RefSeq" id="WP_044055761.1">
    <property type="nucleotide sequence ID" value="NZ_CAJXAX010000012.1"/>
</dbReference>
<accession>A0A075NSQ8</accession>
<dbReference type="EMBL" id="CP008849">
    <property type="protein sequence ID" value="AIF97589.1"/>
    <property type="molecule type" value="Genomic_DNA"/>
</dbReference>
<name>A0A075NSQ8_9ALTE</name>
<sequence>MSGDNAEPIYIRAASKSNGITSIVIGLVGLFVSALWFVLLPSWLVLAGIFITSASLIALLIGYFKVREPEFSLEMTPEHIIYRHRLGRWQIDWDNLQRADCPKVRAGLTHVELETVGFKLKDYRNFLHSISPRLATHLLMEQRPLLLQNSEDNCATGSCYEQSMFDDKHFTLSDGTVLTGVKAMLANRMVELRRRLGFDVYIATSDIDRTPTEFAALIAQCQQARAQLKLETQSSINE</sequence>
<reference evidence="6 7" key="2">
    <citation type="journal article" date="2018" name="Nat. Biotechnol.">
        <title>A standardized bacterial taxonomy based on genome phylogeny substantially revises the tree of life.</title>
        <authorList>
            <person name="Parks D.H."/>
            <person name="Chuvochina M."/>
            <person name="Waite D.W."/>
            <person name="Rinke C."/>
            <person name="Skarshewski A."/>
            <person name="Chaumeil P.A."/>
            <person name="Hugenholtz P."/>
        </authorList>
    </citation>
    <scope>NUCLEOTIDE SEQUENCE [LARGE SCALE GENOMIC DNA]</scope>
    <source>
        <strain evidence="4">UBA11621</strain>
        <strain evidence="3">UBA11978</strain>
    </source>
</reference>
<keyword evidence="1" id="KW-0472">Membrane</keyword>
<evidence type="ECO:0000313" key="3">
    <source>
        <dbReference type="EMBL" id="HAW75966.1"/>
    </source>
</evidence>
<dbReference type="PATRIC" id="fig|589873.4.peg.480"/>
<reference evidence="2 5" key="1">
    <citation type="submission" date="2014-06" db="EMBL/GenBank/DDBJ databases">
        <title>Genomes of Alteromonas australica, a world apart.</title>
        <authorList>
            <person name="Gonzaga A."/>
            <person name="Lopez-Perez M."/>
            <person name="Rodriguez-Valera F."/>
        </authorList>
    </citation>
    <scope>NUCLEOTIDE SEQUENCE [LARGE SCALE GENOMIC DNA]</scope>
    <source>
        <strain evidence="2 5">H 17</strain>
    </source>
</reference>
<evidence type="ECO:0000313" key="2">
    <source>
        <dbReference type="EMBL" id="AIF97589.1"/>
    </source>
</evidence>
<keyword evidence="5" id="KW-1185">Reference proteome</keyword>
<dbReference type="OrthoDB" id="7061905at2"/>
<evidence type="ECO:0000256" key="1">
    <source>
        <dbReference type="SAM" id="Phobius"/>
    </source>
</evidence>
<protein>
    <submittedName>
        <fullName evidence="3">DUF2982 domain-containing protein</fullName>
    </submittedName>
</protein>
<dbReference type="Proteomes" id="UP000263517">
    <property type="component" value="Unassembled WGS sequence"/>
</dbReference>
<dbReference type="EMBL" id="DNAN01000336">
    <property type="protein sequence ID" value="HAW75966.1"/>
    <property type="molecule type" value="Genomic_DNA"/>
</dbReference>
<gene>
    <name evidence="3" type="ORF">DCW74_09570</name>
    <name evidence="4" type="ORF">DEB45_00680</name>
    <name evidence="2" type="ORF">EP13_02145</name>
</gene>
<dbReference type="GeneID" id="78253744"/>
<dbReference type="Pfam" id="PF11201">
    <property type="entry name" value="DUF2982"/>
    <property type="match status" value="1"/>
</dbReference>
<dbReference type="KEGG" id="aaus:EP12_02250"/>
<evidence type="ECO:0000313" key="5">
    <source>
        <dbReference type="Proteomes" id="UP000056090"/>
    </source>
</evidence>
<dbReference type="STRING" id="589873.EP12_02250"/>
<dbReference type="EMBL" id="DONK01000007">
    <property type="protein sequence ID" value="HBU49744.1"/>
    <property type="molecule type" value="Genomic_DNA"/>
</dbReference>
<feature type="transmembrane region" description="Helical" evidence="1">
    <location>
        <begin position="45"/>
        <end position="64"/>
    </location>
</feature>
<proteinExistence type="predicted"/>
<dbReference type="eggNOG" id="ENOG5032S0P">
    <property type="taxonomic scope" value="Bacteria"/>
</dbReference>
<dbReference type="Proteomes" id="UP000056090">
    <property type="component" value="Chromosome"/>
</dbReference>
<evidence type="ECO:0000313" key="6">
    <source>
        <dbReference type="Proteomes" id="UP000263517"/>
    </source>
</evidence>
<evidence type="ECO:0000313" key="7">
    <source>
        <dbReference type="Proteomes" id="UP000264779"/>
    </source>
</evidence>
<feature type="transmembrane region" description="Helical" evidence="1">
    <location>
        <begin position="20"/>
        <end position="39"/>
    </location>
</feature>
<dbReference type="Proteomes" id="UP000264779">
    <property type="component" value="Unassembled WGS sequence"/>
</dbReference>